<accession>A0ABW5RIH2</accession>
<keyword evidence="1" id="KW-0732">Signal</keyword>
<name>A0ABW5RIH2_9MICO</name>
<comment type="caution">
    <text evidence="2">The sequence shown here is derived from an EMBL/GenBank/DDBJ whole genome shotgun (WGS) entry which is preliminary data.</text>
</comment>
<feature type="signal peptide" evidence="1">
    <location>
        <begin position="1"/>
        <end position="25"/>
    </location>
</feature>
<reference evidence="3" key="1">
    <citation type="journal article" date="2019" name="Int. J. Syst. Evol. Microbiol.">
        <title>The Global Catalogue of Microorganisms (GCM) 10K type strain sequencing project: providing services to taxonomists for standard genome sequencing and annotation.</title>
        <authorList>
            <consortium name="The Broad Institute Genomics Platform"/>
            <consortium name="The Broad Institute Genome Sequencing Center for Infectious Disease"/>
            <person name="Wu L."/>
            <person name="Ma J."/>
        </authorList>
    </citation>
    <scope>NUCLEOTIDE SEQUENCE [LARGE SCALE GENOMIC DNA]</scope>
    <source>
        <strain evidence="3">TISTR 1511</strain>
    </source>
</reference>
<evidence type="ECO:0008006" key="4">
    <source>
        <dbReference type="Google" id="ProtNLM"/>
    </source>
</evidence>
<dbReference type="RefSeq" id="WP_066056287.1">
    <property type="nucleotide sequence ID" value="NZ_JBHUNF010000003.1"/>
</dbReference>
<sequence>MKRQFLAIASAAAIIFGCTGCTVDATQTAATTVPSLSPTDGAAPTPTLMSDEEALRIGVETFDALLAAESNLVNNPEYELALIEDLTTESLADYRAALRDHAQQNYTAHGQLKSHNSELQGVTADEITFYTCIDLSKAYVTNPAGNVVGGDRTGKVASVLVRLSLGSDGKWRIDGKDKWTATSRC</sequence>
<keyword evidence="3" id="KW-1185">Reference proteome</keyword>
<evidence type="ECO:0000313" key="3">
    <source>
        <dbReference type="Proteomes" id="UP001597453"/>
    </source>
</evidence>
<organism evidence="2 3">
    <name type="scientific">Gulosibacter bifidus</name>
    <dbReference type="NCBI Taxonomy" id="272239"/>
    <lineage>
        <taxon>Bacteria</taxon>
        <taxon>Bacillati</taxon>
        <taxon>Actinomycetota</taxon>
        <taxon>Actinomycetes</taxon>
        <taxon>Micrococcales</taxon>
        <taxon>Microbacteriaceae</taxon>
        <taxon>Gulosibacter</taxon>
    </lineage>
</organism>
<proteinExistence type="predicted"/>
<evidence type="ECO:0000313" key="2">
    <source>
        <dbReference type="EMBL" id="MFD2674868.1"/>
    </source>
</evidence>
<gene>
    <name evidence="2" type="ORF">ACFSUQ_06090</name>
</gene>
<dbReference type="PROSITE" id="PS51257">
    <property type="entry name" value="PROKAR_LIPOPROTEIN"/>
    <property type="match status" value="1"/>
</dbReference>
<protein>
    <recommendedName>
        <fullName evidence="4">Lipoprotein</fullName>
    </recommendedName>
</protein>
<dbReference type="EMBL" id="JBHUNF010000003">
    <property type="protein sequence ID" value="MFD2674868.1"/>
    <property type="molecule type" value="Genomic_DNA"/>
</dbReference>
<evidence type="ECO:0000256" key="1">
    <source>
        <dbReference type="SAM" id="SignalP"/>
    </source>
</evidence>
<dbReference type="Proteomes" id="UP001597453">
    <property type="component" value="Unassembled WGS sequence"/>
</dbReference>
<feature type="chain" id="PRO_5045890952" description="Lipoprotein" evidence="1">
    <location>
        <begin position="26"/>
        <end position="185"/>
    </location>
</feature>